<dbReference type="Proteomes" id="UP000177281">
    <property type="component" value="Unassembled WGS sequence"/>
</dbReference>
<organism evidence="1 2">
    <name type="scientific">Candidatus Doudnabacteria bacterium RIFCSPLOWO2_01_FULL_44_21</name>
    <dbReference type="NCBI Taxonomy" id="1817841"/>
    <lineage>
        <taxon>Bacteria</taxon>
        <taxon>Candidatus Doudnaibacteriota</taxon>
    </lineage>
</organism>
<comment type="caution">
    <text evidence="1">The sequence shown here is derived from an EMBL/GenBank/DDBJ whole genome shotgun (WGS) entry which is preliminary data.</text>
</comment>
<evidence type="ECO:0000313" key="1">
    <source>
        <dbReference type="EMBL" id="OGE94604.1"/>
    </source>
</evidence>
<name>A0A1F5PXL7_9BACT</name>
<gene>
    <name evidence="1" type="ORF">A3B10_00385</name>
</gene>
<evidence type="ECO:0000313" key="2">
    <source>
        <dbReference type="Proteomes" id="UP000177281"/>
    </source>
</evidence>
<dbReference type="STRING" id="1817841.A3B10_00385"/>
<dbReference type="EMBL" id="MFFB01000012">
    <property type="protein sequence ID" value="OGE94604.1"/>
    <property type="molecule type" value="Genomic_DNA"/>
</dbReference>
<sequence>MTTKKQFEGELKATAGEKISLEELVALTETRDLTKKSIRESRNEGEISFSQISEELMETMGQLAKKIRADRDGYYFSMKKPAEEPDIQEITIFKNGQSGPLLYLDEPGLIKIFLDYLRGVNP</sequence>
<accession>A0A1F5PXL7</accession>
<proteinExistence type="predicted"/>
<protein>
    <submittedName>
        <fullName evidence="1">Uncharacterized protein</fullName>
    </submittedName>
</protein>
<reference evidence="1 2" key="1">
    <citation type="journal article" date="2016" name="Nat. Commun.">
        <title>Thousands of microbial genomes shed light on interconnected biogeochemical processes in an aquifer system.</title>
        <authorList>
            <person name="Anantharaman K."/>
            <person name="Brown C.T."/>
            <person name="Hug L.A."/>
            <person name="Sharon I."/>
            <person name="Castelle C.J."/>
            <person name="Probst A.J."/>
            <person name="Thomas B.C."/>
            <person name="Singh A."/>
            <person name="Wilkins M.J."/>
            <person name="Karaoz U."/>
            <person name="Brodie E.L."/>
            <person name="Williams K.H."/>
            <person name="Hubbard S.S."/>
            <person name="Banfield J.F."/>
        </authorList>
    </citation>
    <scope>NUCLEOTIDE SEQUENCE [LARGE SCALE GENOMIC DNA]</scope>
</reference>
<dbReference type="AlphaFoldDB" id="A0A1F5PXL7"/>